<keyword evidence="2" id="KW-0808">Transferase</keyword>
<dbReference type="SUPFAM" id="SSF54909">
    <property type="entry name" value="Dimeric alpha+beta barrel"/>
    <property type="match status" value="1"/>
</dbReference>
<dbReference type="EMBL" id="LZTJ01000012">
    <property type="protein sequence ID" value="OBP76954.1"/>
    <property type="molecule type" value="Genomic_DNA"/>
</dbReference>
<dbReference type="InterPro" id="IPR010753">
    <property type="entry name" value="DUF1330"/>
</dbReference>
<dbReference type="InterPro" id="IPR011008">
    <property type="entry name" value="Dimeric_a/b-barrel"/>
</dbReference>
<dbReference type="Gene3D" id="3.30.70.100">
    <property type="match status" value="1"/>
</dbReference>
<reference evidence="3" key="1">
    <citation type="submission" date="2016-06" db="EMBL/GenBank/DDBJ databases">
        <title>NZP2037 Pacbio-Illumina hybrid assembly.</title>
        <authorList>
            <person name="Ramsay J.P."/>
        </authorList>
    </citation>
    <scope>NUCLEOTIDE SEQUENCE [LARGE SCALE GENOMIC DNA]</scope>
    <source>
        <strain evidence="3">R7ANS::ICEMlSym2042</strain>
    </source>
</reference>
<dbReference type="GeneID" id="66684941"/>
<dbReference type="PANTHER" id="PTHR41521">
    <property type="match status" value="1"/>
</dbReference>
<evidence type="ECO:0000313" key="3">
    <source>
        <dbReference type="Proteomes" id="UP000093748"/>
    </source>
</evidence>
<comment type="caution">
    <text evidence="2">The sequence shown here is derived from an EMBL/GenBank/DDBJ whole genome shotgun (WGS) entry which is preliminary data.</text>
</comment>
<dbReference type="AlphaFoldDB" id="A0A1A5ICJ0"/>
<proteinExistence type="predicted"/>
<evidence type="ECO:0000259" key="1">
    <source>
        <dbReference type="Pfam" id="PF07045"/>
    </source>
</evidence>
<feature type="domain" description="DUF1330" evidence="1">
    <location>
        <begin position="2"/>
        <end position="95"/>
    </location>
</feature>
<dbReference type="RefSeq" id="WP_032929572.1">
    <property type="nucleotide sequence ID" value="NZ_LZTH01000008.1"/>
</dbReference>
<dbReference type="Proteomes" id="UP000093748">
    <property type="component" value="Unassembled WGS sequence"/>
</dbReference>
<dbReference type="Pfam" id="PF07045">
    <property type="entry name" value="DUF1330"/>
    <property type="match status" value="1"/>
</dbReference>
<sequence length="97" mass="10830">MPAYIISDVTIRDQEAFQTYRSRAAASIAHYGGRYLVRGGQVDTLEGEWHPTPLIVVEFPDIEQARRWYASAEYAAALDVRDAALSRHLILVDGIAP</sequence>
<dbReference type="GO" id="GO:0016740">
    <property type="term" value="F:transferase activity"/>
    <property type="evidence" value="ECO:0007669"/>
    <property type="project" value="UniProtKB-KW"/>
</dbReference>
<name>A0A1A5ICJ0_RHILI</name>
<accession>A0A1A5ICJ0</accession>
<evidence type="ECO:0000313" key="2">
    <source>
        <dbReference type="EMBL" id="OBP76954.1"/>
    </source>
</evidence>
<gene>
    <name evidence="2" type="ORF">BAE39_12875</name>
</gene>
<dbReference type="PANTHER" id="PTHR41521:SF4">
    <property type="entry name" value="BLR0684 PROTEIN"/>
    <property type="match status" value="1"/>
</dbReference>
<organism evidence="2 3">
    <name type="scientific">Rhizobium loti</name>
    <name type="common">Mesorhizobium loti</name>
    <dbReference type="NCBI Taxonomy" id="381"/>
    <lineage>
        <taxon>Bacteria</taxon>
        <taxon>Pseudomonadati</taxon>
        <taxon>Pseudomonadota</taxon>
        <taxon>Alphaproteobacteria</taxon>
        <taxon>Hyphomicrobiales</taxon>
        <taxon>Phyllobacteriaceae</taxon>
        <taxon>Mesorhizobium</taxon>
    </lineage>
</organism>
<protein>
    <submittedName>
        <fullName evidence="2">D-fructose-6-phosphate amidotransferase</fullName>
    </submittedName>
</protein>
<dbReference type="OrthoDB" id="9806380at2"/>